<evidence type="ECO:0000313" key="2">
    <source>
        <dbReference type="Proteomes" id="UP000236370"/>
    </source>
</evidence>
<evidence type="ECO:0000313" key="1">
    <source>
        <dbReference type="EMBL" id="PNI40080.1"/>
    </source>
</evidence>
<sequence length="76" mass="8019">PPLPGFDSCLPVVPDYSCVPPWHPVGTAYGGSSQIHGAINPGPIGCIAPSPPASHYVPQESKTKSLCFWITHLILN</sequence>
<gene>
    <name evidence="1" type="ORF">CK820_G0034861</name>
</gene>
<accession>A0A2J8KYI3</accession>
<protein>
    <submittedName>
        <fullName evidence="1">ALG13 isoform 41</fullName>
    </submittedName>
</protein>
<organism evidence="1 2">
    <name type="scientific">Pan troglodytes</name>
    <name type="common">Chimpanzee</name>
    <dbReference type="NCBI Taxonomy" id="9598"/>
    <lineage>
        <taxon>Eukaryota</taxon>
        <taxon>Metazoa</taxon>
        <taxon>Chordata</taxon>
        <taxon>Craniata</taxon>
        <taxon>Vertebrata</taxon>
        <taxon>Euteleostomi</taxon>
        <taxon>Mammalia</taxon>
        <taxon>Eutheria</taxon>
        <taxon>Euarchontoglires</taxon>
        <taxon>Primates</taxon>
        <taxon>Haplorrhini</taxon>
        <taxon>Catarrhini</taxon>
        <taxon>Hominidae</taxon>
        <taxon>Pan</taxon>
    </lineage>
</organism>
<proteinExistence type="predicted"/>
<reference evidence="1 2" key="1">
    <citation type="submission" date="2017-12" db="EMBL/GenBank/DDBJ databases">
        <title>High-resolution comparative analysis of great ape genomes.</title>
        <authorList>
            <person name="Pollen A."/>
            <person name="Hastie A."/>
            <person name="Hormozdiari F."/>
            <person name="Dougherty M."/>
            <person name="Liu R."/>
            <person name="Chaisson M."/>
            <person name="Hoppe E."/>
            <person name="Hill C."/>
            <person name="Pang A."/>
            <person name="Hillier L."/>
            <person name="Baker C."/>
            <person name="Armstrong J."/>
            <person name="Shendure J."/>
            <person name="Paten B."/>
            <person name="Wilson R."/>
            <person name="Chao H."/>
            <person name="Schneider V."/>
            <person name="Ventura M."/>
            <person name="Kronenberg Z."/>
            <person name="Murali S."/>
            <person name="Gordon D."/>
            <person name="Cantsilieris S."/>
            <person name="Munson K."/>
            <person name="Nelson B."/>
            <person name="Raja A."/>
            <person name="Underwood J."/>
            <person name="Diekhans M."/>
            <person name="Fiddes I."/>
            <person name="Haussler D."/>
            <person name="Eichler E."/>
        </authorList>
    </citation>
    <scope>NUCLEOTIDE SEQUENCE [LARGE SCALE GENOMIC DNA]</scope>
    <source>
        <strain evidence="1">Yerkes chimp pedigree #C0471</strain>
    </source>
</reference>
<dbReference type="Proteomes" id="UP000236370">
    <property type="component" value="Unassembled WGS sequence"/>
</dbReference>
<comment type="caution">
    <text evidence="1">The sequence shown here is derived from an EMBL/GenBank/DDBJ whole genome shotgun (WGS) entry which is preliminary data.</text>
</comment>
<name>A0A2J8KYI3_PANTR</name>
<dbReference type="EMBL" id="NBAG03000329">
    <property type="protein sequence ID" value="PNI40080.1"/>
    <property type="molecule type" value="Genomic_DNA"/>
</dbReference>
<dbReference type="AlphaFoldDB" id="A0A2J8KYI3"/>
<feature type="non-terminal residue" evidence="1">
    <location>
        <position position="1"/>
    </location>
</feature>